<accession>A0A7G6X4W0</accession>
<dbReference type="InterPro" id="IPR011991">
    <property type="entry name" value="ArsR-like_HTH"/>
</dbReference>
<organism evidence="4 5">
    <name type="scientific">Kribbella qitaiheensis</name>
    <dbReference type="NCBI Taxonomy" id="1544730"/>
    <lineage>
        <taxon>Bacteria</taxon>
        <taxon>Bacillati</taxon>
        <taxon>Actinomycetota</taxon>
        <taxon>Actinomycetes</taxon>
        <taxon>Propionibacteriales</taxon>
        <taxon>Kribbellaceae</taxon>
        <taxon>Kribbella</taxon>
    </lineage>
</organism>
<dbReference type="GO" id="GO:0003700">
    <property type="term" value="F:DNA-binding transcription factor activity"/>
    <property type="evidence" value="ECO:0007669"/>
    <property type="project" value="InterPro"/>
</dbReference>
<keyword evidence="5" id="KW-1185">Reference proteome</keyword>
<dbReference type="AlphaFoldDB" id="A0A7G6X4W0"/>
<dbReference type="InterPro" id="IPR000835">
    <property type="entry name" value="HTH_MarR-typ"/>
</dbReference>
<dbReference type="Pfam" id="PF12802">
    <property type="entry name" value="MarR_2"/>
    <property type="match status" value="1"/>
</dbReference>
<evidence type="ECO:0000313" key="5">
    <source>
        <dbReference type="Proteomes" id="UP000515563"/>
    </source>
</evidence>
<evidence type="ECO:0000313" key="4">
    <source>
        <dbReference type="EMBL" id="QNE21275.1"/>
    </source>
</evidence>
<dbReference type="InterPro" id="IPR036388">
    <property type="entry name" value="WH-like_DNA-bd_sf"/>
</dbReference>
<dbReference type="PANTHER" id="PTHR10948">
    <property type="entry name" value="TRANSPOSASE"/>
    <property type="match status" value="1"/>
</dbReference>
<dbReference type="Pfam" id="PF13936">
    <property type="entry name" value="HTH_38"/>
    <property type="match status" value="1"/>
</dbReference>
<dbReference type="GO" id="GO:0032196">
    <property type="term" value="P:transposition"/>
    <property type="evidence" value="ECO:0007669"/>
    <property type="project" value="TreeGrafter"/>
</dbReference>
<reference evidence="5" key="1">
    <citation type="submission" date="2019-09" db="EMBL/GenBank/DDBJ databases">
        <title>Antimicrobial potential of Antarctic Bacteria.</title>
        <authorList>
            <person name="Benaud N."/>
            <person name="Edwards R.J."/>
            <person name="Ferrari B.C."/>
        </authorList>
    </citation>
    <scope>NUCLEOTIDE SEQUENCE [LARGE SCALE GENOMIC DNA]</scope>
    <source>
        <strain evidence="5">SPB151</strain>
    </source>
</reference>
<evidence type="ECO:0000256" key="1">
    <source>
        <dbReference type="SAM" id="MobiDB-lite"/>
    </source>
</evidence>
<feature type="domain" description="HTH marR-type" evidence="2">
    <location>
        <begin position="131"/>
        <end position="188"/>
    </location>
</feature>
<dbReference type="Gene3D" id="1.10.10.10">
    <property type="entry name" value="Winged helix-like DNA-binding domain superfamily/Winged helix DNA-binding domain"/>
    <property type="match status" value="1"/>
</dbReference>
<proteinExistence type="predicted"/>
<dbReference type="GO" id="GO:0005829">
    <property type="term" value="C:cytosol"/>
    <property type="evidence" value="ECO:0007669"/>
    <property type="project" value="TreeGrafter"/>
</dbReference>
<dbReference type="PANTHER" id="PTHR10948:SF23">
    <property type="entry name" value="TRANSPOSASE INSI FOR INSERTION SEQUENCE ELEMENT IS30A-RELATED"/>
    <property type="match status" value="1"/>
</dbReference>
<dbReference type="GO" id="GO:0004803">
    <property type="term" value="F:transposase activity"/>
    <property type="evidence" value="ECO:0007669"/>
    <property type="project" value="TreeGrafter"/>
</dbReference>
<dbReference type="KEGG" id="kqi:F1D05_29390"/>
<gene>
    <name evidence="4" type="ORF">F1D05_29390</name>
</gene>
<dbReference type="InterPro" id="IPR025246">
    <property type="entry name" value="IS30-like_HTH"/>
</dbReference>
<dbReference type="CDD" id="cd00090">
    <property type="entry name" value="HTH_ARSR"/>
    <property type="match status" value="1"/>
</dbReference>
<dbReference type="Proteomes" id="UP000515563">
    <property type="component" value="Chromosome"/>
</dbReference>
<feature type="domain" description="Transposase IS30-like HTH" evidence="3">
    <location>
        <begin position="6"/>
        <end position="45"/>
    </location>
</feature>
<evidence type="ECO:0000259" key="2">
    <source>
        <dbReference type="Pfam" id="PF12802"/>
    </source>
</evidence>
<dbReference type="InterPro" id="IPR051917">
    <property type="entry name" value="Transposase-Integrase"/>
</dbReference>
<name>A0A7G6X4W0_9ACTN</name>
<sequence length="343" mass="37686">MPGGRLRHQDRQTIAAGLAEGLGYAEIARQLDRPTSTISREIARNGGPAGYRADHAHYATESRARRSRRPPGEVLDHAGAGPGRQRVEADEADEDGRDPGRQRVELDEYGRDAVAVREYAERFAELMVEAGLPRMVARVLASLYTTDSRSLTAAELVRQLRVSPASISKAIAYLEKVEMIERRRETGQRHEYYVIEDDVWLRAWMTSARTNADWAEAAQYGAKLFGLETPAGSRLDKMGVFFAQLSDDMNGGPTAIAADDAMTVLAALIHAGTPLTAPQLSTALTWPRPRVDDALQAAETYAYFTDPVVINHHPDDTYTVIAKPLRLTATQRKALTAHAPTAV</sequence>
<dbReference type="SUPFAM" id="SSF46785">
    <property type="entry name" value="Winged helix' DNA-binding domain"/>
    <property type="match status" value="1"/>
</dbReference>
<evidence type="ECO:0000259" key="3">
    <source>
        <dbReference type="Pfam" id="PF13936"/>
    </source>
</evidence>
<protein>
    <submittedName>
        <fullName evidence="4">Helix-turn-helix domain-containing protein</fullName>
    </submittedName>
</protein>
<feature type="compositionally biased region" description="Basic and acidic residues" evidence="1">
    <location>
        <begin position="52"/>
        <end position="76"/>
    </location>
</feature>
<dbReference type="EMBL" id="CP043661">
    <property type="protein sequence ID" value="QNE21275.1"/>
    <property type="molecule type" value="Genomic_DNA"/>
</dbReference>
<dbReference type="InterPro" id="IPR036390">
    <property type="entry name" value="WH_DNA-bd_sf"/>
</dbReference>
<dbReference type="RefSeq" id="WP_185443676.1">
    <property type="nucleotide sequence ID" value="NZ_CP043661.1"/>
</dbReference>
<reference evidence="4 5" key="2">
    <citation type="journal article" date="2020" name="Microbiol. Resour. Announc.">
        <title>Antarctic desert soil bacteria exhibit high novel natural product potential, evaluated through long-read genome sequencing and comparative genomics.</title>
        <authorList>
            <person name="Benaud N."/>
            <person name="Edwards R.J."/>
            <person name="Amos T.G."/>
            <person name="D'Agostino P.M."/>
            <person name="Gutierrez-Chavez C."/>
            <person name="Montgomery K."/>
            <person name="Nicetic I."/>
            <person name="Ferrari B.C."/>
        </authorList>
    </citation>
    <scope>NUCLEOTIDE SEQUENCE [LARGE SCALE GENOMIC DNA]</scope>
    <source>
        <strain evidence="4 5">SPB151</strain>
    </source>
</reference>
<feature type="region of interest" description="Disordered" evidence="1">
    <location>
        <begin position="32"/>
        <end position="103"/>
    </location>
</feature>